<protein>
    <recommendedName>
        <fullName evidence="3">Metal-dependent HD superfamily phosphohydrolase</fullName>
    </recommendedName>
</protein>
<evidence type="ECO:0008006" key="3">
    <source>
        <dbReference type="Google" id="ProtNLM"/>
    </source>
</evidence>
<evidence type="ECO:0000313" key="2">
    <source>
        <dbReference type="Proteomes" id="UP000308528"/>
    </source>
</evidence>
<dbReference type="OrthoDB" id="9808993at2"/>
<reference evidence="1 2" key="1">
    <citation type="submission" date="2019-04" db="EMBL/GenBank/DDBJ databases">
        <title>Lewinella litorea sp. nov., isolated from a marine sand.</title>
        <authorList>
            <person name="Yoon J.-H."/>
        </authorList>
    </citation>
    <scope>NUCLEOTIDE SEQUENCE [LARGE SCALE GENOMIC DNA]</scope>
    <source>
        <strain evidence="1 2">HSMS-39</strain>
    </source>
</reference>
<dbReference type="Proteomes" id="UP000308528">
    <property type="component" value="Unassembled WGS sequence"/>
</dbReference>
<organism evidence="1 2">
    <name type="scientific">Neolewinella litorea</name>
    <dbReference type="NCBI Taxonomy" id="2562452"/>
    <lineage>
        <taxon>Bacteria</taxon>
        <taxon>Pseudomonadati</taxon>
        <taxon>Bacteroidota</taxon>
        <taxon>Saprospiria</taxon>
        <taxon>Saprospirales</taxon>
        <taxon>Lewinellaceae</taxon>
        <taxon>Neolewinella</taxon>
    </lineage>
</organism>
<sequence>MVKPFFDDLVRRLPTAGLNWNNLRRAYAGRPYHNLEHLEEMVAHLPRHRPPADADMLGVALLYHDIVYKPTRIDNEERSAQSAVRDLQQMSDLAADRVDRCRQLILATKDYQPSDRDDGDEALLVDLDLVVLARDPAGYAQYAAALRQEYWMLPYFTFRPKRSEAITAFLDRPHIYHTDYGREHYEAQARENLWRELRDL</sequence>
<evidence type="ECO:0000313" key="1">
    <source>
        <dbReference type="EMBL" id="THH39257.1"/>
    </source>
</evidence>
<dbReference type="EMBL" id="SRSF01000004">
    <property type="protein sequence ID" value="THH39257.1"/>
    <property type="molecule type" value="Genomic_DNA"/>
</dbReference>
<dbReference type="SUPFAM" id="SSF109604">
    <property type="entry name" value="HD-domain/PDEase-like"/>
    <property type="match status" value="1"/>
</dbReference>
<accession>A0A4S4NKD6</accession>
<keyword evidence="2" id="KW-1185">Reference proteome</keyword>
<name>A0A4S4NKD6_9BACT</name>
<dbReference type="AlphaFoldDB" id="A0A4S4NKD6"/>
<gene>
    <name evidence="1" type="ORF">E4021_10890</name>
</gene>
<dbReference type="RefSeq" id="WP_136459320.1">
    <property type="nucleotide sequence ID" value="NZ_SRSF01000004.1"/>
</dbReference>
<proteinExistence type="predicted"/>
<dbReference type="PIRSF" id="PIRSF035170">
    <property type="entry name" value="HD_phosphohydro"/>
    <property type="match status" value="1"/>
</dbReference>
<dbReference type="PANTHER" id="PTHR21174:SF0">
    <property type="entry name" value="HD PHOSPHOHYDROLASE FAMILY PROTEIN-RELATED"/>
    <property type="match status" value="1"/>
</dbReference>
<dbReference type="InterPro" id="IPR009218">
    <property type="entry name" value="HD_phosphohydro"/>
</dbReference>
<comment type="caution">
    <text evidence="1">The sequence shown here is derived from an EMBL/GenBank/DDBJ whole genome shotgun (WGS) entry which is preliminary data.</text>
</comment>
<dbReference type="Gene3D" id="1.10.3210.10">
    <property type="entry name" value="Hypothetical protein af1432"/>
    <property type="match status" value="1"/>
</dbReference>
<dbReference type="PANTHER" id="PTHR21174">
    <property type="match status" value="1"/>
</dbReference>